<name>A0ABY2J1D2_9MICO</name>
<comment type="caution">
    <text evidence="2">The sequence shown here is derived from an EMBL/GenBank/DDBJ whole genome shotgun (WGS) entry which is preliminary data.</text>
</comment>
<sequence length="145" mass="15705">MPWPSRRKPTGTGLAITASIVEISAFATGAEVYRAPDEDIRFFAVSFATPEDICDAMIDAAITSWTWKQPYAGGSDVSSRRVHSVVAPQPTLLGEESRDKVDVVANTRGSHDRSVRHGRGASGEDENCLRCLPAGSLRLHKLTHS</sequence>
<proteinExistence type="predicted"/>
<feature type="region of interest" description="Disordered" evidence="1">
    <location>
        <begin position="106"/>
        <end position="125"/>
    </location>
</feature>
<evidence type="ECO:0000313" key="3">
    <source>
        <dbReference type="Proteomes" id="UP000298355"/>
    </source>
</evidence>
<dbReference type="EMBL" id="SOGJ01000023">
    <property type="protein sequence ID" value="TFC97509.1"/>
    <property type="molecule type" value="Genomic_DNA"/>
</dbReference>
<gene>
    <name evidence="2" type="ORF">E3O65_12075</name>
</gene>
<dbReference type="RefSeq" id="WP_134363946.1">
    <property type="nucleotide sequence ID" value="NZ_SOGJ01000023.1"/>
</dbReference>
<organism evidence="2 3">
    <name type="scientific">Cryobacterium breve</name>
    <dbReference type="NCBI Taxonomy" id="1259258"/>
    <lineage>
        <taxon>Bacteria</taxon>
        <taxon>Bacillati</taxon>
        <taxon>Actinomycetota</taxon>
        <taxon>Actinomycetes</taxon>
        <taxon>Micrococcales</taxon>
        <taxon>Microbacteriaceae</taxon>
        <taxon>Cryobacterium</taxon>
    </lineage>
</organism>
<reference evidence="2 3" key="1">
    <citation type="submission" date="2019-03" db="EMBL/GenBank/DDBJ databases">
        <title>Genomics of glacier-inhabiting Cryobacterium strains.</title>
        <authorList>
            <person name="Liu Q."/>
            <person name="Xin Y.-H."/>
        </authorList>
    </citation>
    <scope>NUCLEOTIDE SEQUENCE [LARGE SCALE GENOMIC DNA]</scope>
    <source>
        <strain evidence="2 3">TMT4-23</strain>
    </source>
</reference>
<protein>
    <submittedName>
        <fullName evidence="2">Uncharacterized protein</fullName>
    </submittedName>
</protein>
<keyword evidence="3" id="KW-1185">Reference proteome</keyword>
<dbReference type="Proteomes" id="UP000298355">
    <property type="component" value="Unassembled WGS sequence"/>
</dbReference>
<evidence type="ECO:0000313" key="2">
    <source>
        <dbReference type="EMBL" id="TFC97509.1"/>
    </source>
</evidence>
<evidence type="ECO:0000256" key="1">
    <source>
        <dbReference type="SAM" id="MobiDB-lite"/>
    </source>
</evidence>
<accession>A0ABY2J1D2</accession>